<dbReference type="InterPro" id="IPR039420">
    <property type="entry name" value="WalR-like"/>
</dbReference>
<evidence type="ECO:0000256" key="4">
    <source>
        <dbReference type="ARBA" id="ARBA00022553"/>
    </source>
</evidence>
<keyword evidence="4 14" id="KW-0597">Phosphoprotein</keyword>
<dbReference type="GO" id="GO:0000156">
    <property type="term" value="F:phosphorelay response regulator activity"/>
    <property type="evidence" value="ECO:0007669"/>
    <property type="project" value="TreeGrafter"/>
</dbReference>
<dbReference type="GO" id="GO:0005829">
    <property type="term" value="C:cytosol"/>
    <property type="evidence" value="ECO:0007669"/>
    <property type="project" value="TreeGrafter"/>
</dbReference>
<dbReference type="GO" id="GO:0006355">
    <property type="term" value="P:regulation of DNA-templated transcription"/>
    <property type="evidence" value="ECO:0007669"/>
    <property type="project" value="InterPro"/>
</dbReference>
<dbReference type="InterPro" id="IPR001789">
    <property type="entry name" value="Sig_transdc_resp-reg_receiver"/>
</dbReference>
<evidence type="ECO:0000259" key="16">
    <source>
        <dbReference type="PROSITE" id="PS50110"/>
    </source>
</evidence>
<dbReference type="PROSITE" id="PS51755">
    <property type="entry name" value="OMPR_PHOB"/>
    <property type="match status" value="1"/>
</dbReference>
<keyword evidence="10" id="KW-0804">Transcription</keyword>
<organism evidence="18 19">
    <name type="scientific">Hominimerdicola aceti</name>
    <dbReference type="NCBI Taxonomy" id="2981726"/>
    <lineage>
        <taxon>Bacteria</taxon>
        <taxon>Bacillati</taxon>
        <taxon>Bacillota</taxon>
        <taxon>Clostridia</taxon>
        <taxon>Eubacteriales</taxon>
        <taxon>Oscillospiraceae</taxon>
        <taxon>Hominimerdicola</taxon>
    </lineage>
</organism>
<protein>
    <recommendedName>
        <fullName evidence="13">Heme response regulator HssR</fullName>
    </recommendedName>
    <alternativeName>
        <fullName evidence="2">Stage 0 sporulation protein A homolog</fullName>
    </alternativeName>
</protein>
<dbReference type="InterPro" id="IPR001867">
    <property type="entry name" value="OmpR/PhoB-type_DNA-bd"/>
</dbReference>
<evidence type="ECO:0000313" key="19">
    <source>
        <dbReference type="Proteomes" id="UP001208131"/>
    </source>
</evidence>
<dbReference type="FunFam" id="3.40.50.2300:FF:000001">
    <property type="entry name" value="DNA-binding response regulator PhoB"/>
    <property type="match status" value="1"/>
</dbReference>
<feature type="DNA-binding region" description="OmpR/PhoB-type" evidence="15">
    <location>
        <begin position="125"/>
        <end position="223"/>
    </location>
</feature>
<evidence type="ECO:0000256" key="8">
    <source>
        <dbReference type="ARBA" id="ARBA00023125"/>
    </source>
</evidence>
<dbReference type="SMART" id="SM00448">
    <property type="entry name" value="REC"/>
    <property type="match status" value="1"/>
</dbReference>
<feature type="domain" description="OmpR/PhoB-type" evidence="17">
    <location>
        <begin position="125"/>
        <end position="223"/>
    </location>
</feature>
<keyword evidence="3" id="KW-0963">Cytoplasm</keyword>
<evidence type="ECO:0000256" key="11">
    <source>
        <dbReference type="ARBA" id="ARBA00024867"/>
    </source>
</evidence>
<evidence type="ECO:0000256" key="9">
    <source>
        <dbReference type="ARBA" id="ARBA00023159"/>
    </source>
</evidence>
<comment type="caution">
    <text evidence="18">The sequence shown here is derived from an EMBL/GenBank/DDBJ whole genome shotgun (WGS) entry which is preliminary data.</text>
</comment>
<name>A0AAE3IJ75_9FIRM</name>
<dbReference type="EMBL" id="JAOQJZ010000009">
    <property type="protein sequence ID" value="MCU6706191.1"/>
    <property type="molecule type" value="Genomic_DNA"/>
</dbReference>
<dbReference type="AlphaFoldDB" id="A0AAE3IJ75"/>
<dbReference type="InterPro" id="IPR011006">
    <property type="entry name" value="CheY-like_superfamily"/>
</dbReference>
<evidence type="ECO:0000256" key="5">
    <source>
        <dbReference type="ARBA" id="ARBA00023012"/>
    </source>
</evidence>
<feature type="domain" description="Response regulatory" evidence="16">
    <location>
        <begin position="3"/>
        <end position="117"/>
    </location>
</feature>
<keyword evidence="8 15" id="KW-0238">DNA-binding</keyword>
<evidence type="ECO:0000313" key="18">
    <source>
        <dbReference type="EMBL" id="MCU6706191.1"/>
    </source>
</evidence>
<dbReference type="CDD" id="cd17574">
    <property type="entry name" value="REC_OmpR"/>
    <property type="match status" value="1"/>
</dbReference>
<keyword evidence="9" id="KW-0010">Activator</keyword>
<dbReference type="PANTHER" id="PTHR48111">
    <property type="entry name" value="REGULATOR OF RPOS"/>
    <property type="match status" value="1"/>
</dbReference>
<comment type="function">
    <text evidence="11">May play the central regulatory role in sporulation. It may be an element of the effector pathway responsible for the activation of sporulation genes in response to nutritional stress. Spo0A may act in concert with spo0H (a sigma factor) to control the expression of some genes that are critical to the sporulation process.</text>
</comment>
<evidence type="ECO:0000256" key="10">
    <source>
        <dbReference type="ARBA" id="ARBA00023163"/>
    </source>
</evidence>
<dbReference type="CDD" id="cd00383">
    <property type="entry name" value="trans_reg_C"/>
    <property type="match status" value="1"/>
</dbReference>
<evidence type="ECO:0000256" key="2">
    <source>
        <dbReference type="ARBA" id="ARBA00018672"/>
    </source>
</evidence>
<dbReference type="PANTHER" id="PTHR48111:SF49">
    <property type="entry name" value="HEME RESPONSE REGULATOR HSSR"/>
    <property type="match status" value="1"/>
</dbReference>
<dbReference type="SUPFAM" id="SSF46894">
    <property type="entry name" value="C-terminal effector domain of the bipartite response regulators"/>
    <property type="match status" value="1"/>
</dbReference>
<evidence type="ECO:0000256" key="12">
    <source>
        <dbReference type="ARBA" id="ARBA00037471"/>
    </source>
</evidence>
<keyword evidence="7" id="KW-0843">Virulence</keyword>
<dbReference type="SUPFAM" id="SSF52172">
    <property type="entry name" value="CheY-like"/>
    <property type="match status" value="1"/>
</dbReference>
<dbReference type="Gene3D" id="1.10.10.10">
    <property type="entry name" value="Winged helix-like DNA-binding domain superfamily/Winged helix DNA-binding domain"/>
    <property type="match status" value="1"/>
</dbReference>
<evidence type="ECO:0000256" key="3">
    <source>
        <dbReference type="ARBA" id="ARBA00022490"/>
    </source>
</evidence>
<comment type="subcellular location">
    <subcellularLocation>
        <location evidence="1">Cytoplasm</location>
    </subcellularLocation>
</comment>
<evidence type="ECO:0000256" key="6">
    <source>
        <dbReference type="ARBA" id="ARBA00023015"/>
    </source>
</evidence>
<keyword evidence="6" id="KW-0805">Transcription regulation</keyword>
<dbReference type="GO" id="GO:0000976">
    <property type="term" value="F:transcription cis-regulatory region binding"/>
    <property type="evidence" value="ECO:0007669"/>
    <property type="project" value="TreeGrafter"/>
</dbReference>
<evidence type="ECO:0000256" key="14">
    <source>
        <dbReference type="PROSITE-ProRule" id="PRU00169"/>
    </source>
</evidence>
<dbReference type="Proteomes" id="UP001208131">
    <property type="component" value="Unassembled WGS sequence"/>
</dbReference>
<dbReference type="InterPro" id="IPR036388">
    <property type="entry name" value="WH-like_DNA-bd_sf"/>
</dbReference>
<evidence type="ECO:0000256" key="7">
    <source>
        <dbReference type="ARBA" id="ARBA00023026"/>
    </source>
</evidence>
<dbReference type="RefSeq" id="WP_022287707.1">
    <property type="nucleotide sequence ID" value="NZ_JAOQJZ010000009.1"/>
</dbReference>
<comment type="function">
    <text evidence="12">Member of the two-component regulatory system HssS/HssR involved in intracellular heme homeostasis and tempering of staphylococcal virulence. Phosphorylated HssR binds to a direct repeat sequence within hrtAB promoter and activates the expression of hrtAB, an efflux pump, in response to extracellular heme, hemin, hemoglobin or blood.</text>
</comment>
<dbReference type="GO" id="GO:0032993">
    <property type="term" value="C:protein-DNA complex"/>
    <property type="evidence" value="ECO:0007669"/>
    <property type="project" value="TreeGrafter"/>
</dbReference>
<accession>A0AAE3IJ75</accession>
<keyword evidence="19" id="KW-1185">Reference proteome</keyword>
<dbReference type="SMART" id="SM00862">
    <property type="entry name" value="Trans_reg_C"/>
    <property type="match status" value="1"/>
</dbReference>
<dbReference type="PROSITE" id="PS50110">
    <property type="entry name" value="RESPONSE_REGULATORY"/>
    <property type="match status" value="1"/>
</dbReference>
<gene>
    <name evidence="18" type="ORF">OCV57_09680</name>
</gene>
<evidence type="ECO:0000256" key="13">
    <source>
        <dbReference type="ARBA" id="ARBA00039976"/>
    </source>
</evidence>
<reference evidence="18 19" key="1">
    <citation type="journal article" date="2021" name="ISME Commun">
        <title>Automated analysis of genomic sequences facilitates high-throughput and comprehensive description of bacteria.</title>
        <authorList>
            <person name="Hitch T.C.A."/>
        </authorList>
    </citation>
    <scope>NUCLEOTIDE SEQUENCE [LARGE SCALE GENOMIC DNA]</scope>
    <source>
        <strain evidence="18 19">Sanger_31</strain>
    </source>
</reference>
<dbReference type="Pfam" id="PF00486">
    <property type="entry name" value="Trans_reg_C"/>
    <property type="match status" value="1"/>
</dbReference>
<dbReference type="Pfam" id="PF00072">
    <property type="entry name" value="Response_reg"/>
    <property type="match status" value="1"/>
</dbReference>
<evidence type="ECO:0000256" key="15">
    <source>
        <dbReference type="PROSITE-ProRule" id="PRU01091"/>
    </source>
</evidence>
<evidence type="ECO:0000256" key="1">
    <source>
        <dbReference type="ARBA" id="ARBA00004496"/>
    </source>
</evidence>
<keyword evidence="5" id="KW-0902">Two-component regulatory system</keyword>
<proteinExistence type="predicted"/>
<dbReference type="Gene3D" id="3.40.50.2300">
    <property type="match status" value="1"/>
</dbReference>
<dbReference type="InterPro" id="IPR016032">
    <property type="entry name" value="Sig_transdc_resp-reg_C-effctor"/>
</dbReference>
<feature type="modified residue" description="4-aspartylphosphate" evidence="14">
    <location>
        <position position="52"/>
    </location>
</feature>
<evidence type="ECO:0000259" key="17">
    <source>
        <dbReference type="PROSITE" id="PS51755"/>
    </source>
</evidence>
<sequence length="225" mass="25556">MFQILVVEDDASLRKLMSAALKQHGYVTFLANDGLEALDVLEKTNIDLIISDIMMPNMDGYELTRQLRKADFNLPILMVTAKETFEDKQEGFSAGTDDYMVKPIDINEMILRVGALLRRSKMASEHSLTVGNCVLDYDAMSVAVDGGAAETIPQMEFKLLFKLLSYPDKIFTRRQLLDELWGMDKDVDERTVDVHVKRLRERYGSCESFDIVTVRGLGYKAVKKQ</sequence>